<feature type="transmembrane region" description="Helical" evidence="6">
    <location>
        <begin position="330"/>
        <end position="350"/>
    </location>
</feature>
<feature type="transmembrane region" description="Helical" evidence="6">
    <location>
        <begin position="362"/>
        <end position="383"/>
    </location>
</feature>
<name>A0AA97NQW3_PYRO3</name>
<proteinExistence type="predicted"/>
<dbReference type="AlphaFoldDB" id="A0AA97NQW3"/>
<keyword evidence="3 6" id="KW-1133">Transmembrane helix</keyword>
<feature type="transmembrane region" description="Helical" evidence="6">
    <location>
        <begin position="288"/>
        <end position="309"/>
    </location>
</feature>
<feature type="transmembrane region" description="Helical" evidence="6">
    <location>
        <begin position="160"/>
        <end position="179"/>
    </location>
</feature>
<evidence type="ECO:0000256" key="1">
    <source>
        <dbReference type="ARBA" id="ARBA00004141"/>
    </source>
</evidence>
<dbReference type="GO" id="GO:0005886">
    <property type="term" value="C:plasma membrane"/>
    <property type="evidence" value="ECO:0007669"/>
    <property type="project" value="TreeGrafter"/>
</dbReference>
<dbReference type="Proteomes" id="UP000011086">
    <property type="component" value="Unassembled WGS sequence"/>
</dbReference>
<dbReference type="GO" id="GO:0022857">
    <property type="term" value="F:transmembrane transporter activity"/>
    <property type="evidence" value="ECO:0007669"/>
    <property type="project" value="InterPro"/>
</dbReference>
<sequence>MQDQQEKEAPSKRQQLAGNDAENIAVQTDSAELVQVTENGLKLFPQPVAGDALDPLNWSTTNPSIDRQLLHVHLHHDGDVPSFPALQEQYSATLEQVNWTVAIPALGLSLGPLIFATPADSIGRRPIIVLGTAVALAATVGAALAPTLPSYMAARFFQGLGWSCAILFAAVLLAELAFLPETLYPRDLMAASSALGGSDSAQEKNSATSAAPQLVRRTKELPFLNVAPIPGIQHPNPLDTIVRFFKTFKYTVVPISIVTYCFAWYWWVLSVVTLVPVAYPDYAPNIQGLLFIGLILGTLVSEVLFSGRLSDRLVIHFTKRGAVKTPEMRLWLIYPAVILTAVGLVVWGASIDQQYHWMVGQVAFALFGAGIQMGNTAVCAYAVDAYPLQSMAVMTFYAVMLNMSAFVDPFFIVPWIEAAGFTWAMAGHALITVGVCLPVFALLHRFGARLRGAAGEPDWTNPEFGGARG</sequence>
<evidence type="ECO:0000256" key="3">
    <source>
        <dbReference type="ARBA" id="ARBA00022989"/>
    </source>
</evidence>
<feature type="region of interest" description="Disordered" evidence="5">
    <location>
        <begin position="1"/>
        <end position="20"/>
    </location>
</feature>
<dbReference type="SUPFAM" id="SSF103473">
    <property type="entry name" value="MFS general substrate transporter"/>
    <property type="match status" value="1"/>
</dbReference>
<feature type="transmembrane region" description="Helical" evidence="6">
    <location>
        <begin position="127"/>
        <end position="148"/>
    </location>
</feature>
<evidence type="ECO:0000313" key="7">
    <source>
        <dbReference type="EMBL" id="ELQ34619.1"/>
    </source>
</evidence>
<evidence type="ECO:0000256" key="2">
    <source>
        <dbReference type="ARBA" id="ARBA00022692"/>
    </source>
</evidence>
<keyword evidence="4 6" id="KW-0472">Membrane</keyword>
<protein>
    <recommendedName>
        <fullName evidence="8">MFS general substrate transporter</fullName>
    </recommendedName>
</protein>
<gene>
    <name evidence="7" type="ORF">OOU_Y34scaffold00757g1</name>
</gene>
<evidence type="ECO:0000256" key="4">
    <source>
        <dbReference type="ARBA" id="ARBA00023136"/>
    </source>
</evidence>
<evidence type="ECO:0008006" key="8">
    <source>
        <dbReference type="Google" id="ProtNLM"/>
    </source>
</evidence>
<evidence type="ECO:0000256" key="5">
    <source>
        <dbReference type="SAM" id="MobiDB-lite"/>
    </source>
</evidence>
<dbReference type="InterPro" id="IPR036259">
    <property type="entry name" value="MFS_trans_sf"/>
</dbReference>
<reference evidence="7" key="1">
    <citation type="journal article" date="2012" name="PLoS Genet.">
        <title>Comparative analysis of the genomes of two field isolates of the rice blast fungus Magnaporthe oryzae.</title>
        <authorList>
            <person name="Xue M."/>
            <person name="Yang J."/>
            <person name="Li Z."/>
            <person name="Hu S."/>
            <person name="Yao N."/>
            <person name="Dean R.A."/>
            <person name="Zhao W."/>
            <person name="Shen M."/>
            <person name="Zhang H."/>
            <person name="Li C."/>
            <person name="Liu L."/>
            <person name="Cao L."/>
            <person name="Xu X."/>
            <person name="Xing Y."/>
            <person name="Hsiang T."/>
            <person name="Zhang Z."/>
            <person name="Xu J.R."/>
            <person name="Peng Y.L."/>
        </authorList>
    </citation>
    <scope>NUCLEOTIDE SEQUENCE</scope>
    <source>
        <strain evidence="7">Y34</strain>
    </source>
</reference>
<evidence type="ECO:0000256" key="6">
    <source>
        <dbReference type="SAM" id="Phobius"/>
    </source>
</evidence>
<dbReference type="InterPro" id="IPR011701">
    <property type="entry name" value="MFS"/>
</dbReference>
<feature type="transmembrane region" description="Helical" evidence="6">
    <location>
        <begin position="395"/>
        <end position="416"/>
    </location>
</feature>
<dbReference type="EMBL" id="JH793189">
    <property type="protein sequence ID" value="ELQ34619.1"/>
    <property type="molecule type" value="Genomic_DNA"/>
</dbReference>
<dbReference type="Gene3D" id="1.20.1720.10">
    <property type="entry name" value="Multidrug resistance protein D"/>
    <property type="match status" value="1"/>
</dbReference>
<keyword evidence="2 6" id="KW-0812">Transmembrane</keyword>
<accession>A0AA97NQW3</accession>
<feature type="transmembrane region" description="Helical" evidence="6">
    <location>
        <begin position="422"/>
        <end position="443"/>
    </location>
</feature>
<dbReference type="PANTHER" id="PTHR23502">
    <property type="entry name" value="MAJOR FACILITATOR SUPERFAMILY"/>
    <property type="match status" value="1"/>
</dbReference>
<dbReference type="Pfam" id="PF07690">
    <property type="entry name" value="MFS_1"/>
    <property type="match status" value="1"/>
</dbReference>
<organism evidence="7">
    <name type="scientific">Pyricularia oryzae (strain Y34)</name>
    <name type="common">Rice blast fungus</name>
    <name type="synonym">Magnaporthe oryzae</name>
    <dbReference type="NCBI Taxonomy" id="1143189"/>
    <lineage>
        <taxon>Eukaryota</taxon>
        <taxon>Fungi</taxon>
        <taxon>Dikarya</taxon>
        <taxon>Ascomycota</taxon>
        <taxon>Pezizomycotina</taxon>
        <taxon>Sordariomycetes</taxon>
        <taxon>Sordariomycetidae</taxon>
        <taxon>Magnaporthales</taxon>
        <taxon>Pyriculariaceae</taxon>
        <taxon>Pyricularia</taxon>
    </lineage>
</organism>
<feature type="compositionally biased region" description="Basic and acidic residues" evidence="5">
    <location>
        <begin position="1"/>
        <end position="11"/>
    </location>
</feature>
<comment type="subcellular location">
    <subcellularLocation>
        <location evidence="1">Membrane</location>
        <topology evidence="1">Multi-pass membrane protein</topology>
    </subcellularLocation>
</comment>
<dbReference type="PANTHER" id="PTHR23502:SF139">
    <property type="entry name" value="MAJOR FACILITATOR SUPERFAMILY (MFS) PROFILE DOMAIN-CONTAINING PROTEIN-RELATED"/>
    <property type="match status" value="1"/>
</dbReference>
<feature type="transmembrane region" description="Helical" evidence="6">
    <location>
        <begin position="250"/>
        <end position="268"/>
    </location>
</feature>